<feature type="compositionally biased region" description="Basic residues" evidence="2">
    <location>
        <begin position="121"/>
        <end position="131"/>
    </location>
</feature>
<comment type="similarity">
    <text evidence="1">Belongs to the bactofilin family.</text>
</comment>
<dbReference type="PANTHER" id="PTHR35024:SF4">
    <property type="entry name" value="POLYMER-FORMING CYTOSKELETAL PROTEIN"/>
    <property type="match status" value="1"/>
</dbReference>
<sequence>MSKALKFTKEQKTNSFLSASVELEGKLTVKGGIRIDGTLNGFLESESTIFLGDTAVINAQIVTKSLVSSGKIKGSIAAEDTVNINYPGSVEGEIKTCNLSIEKDVFFNAKCQLLSPQNNHLPKKKKPKFPRKAIPNRD</sequence>
<name>A0A2A4T9T4_9DELT</name>
<dbReference type="Pfam" id="PF04519">
    <property type="entry name" value="Bactofilin"/>
    <property type="match status" value="1"/>
</dbReference>
<reference evidence="4" key="1">
    <citation type="submission" date="2017-08" db="EMBL/GenBank/DDBJ databases">
        <title>A dynamic microbial community with high functional redundancy inhabits the cold, oxic subseafloor aquifer.</title>
        <authorList>
            <person name="Tully B.J."/>
            <person name="Wheat C.G."/>
            <person name="Glazer B.T."/>
            <person name="Huber J.A."/>
        </authorList>
    </citation>
    <scope>NUCLEOTIDE SEQUENCE [LARGE SCALE GENOMIC DNA]</scope>
</reference>
<proteinExistence type="inferred from homology"/>
<accession>A0A2A4T9T4</accession>
<comment type="caution">
    <text evidence="3">The sequence shown here is derived from an EMBL/GenBank/DDBJ whole genome shotgun (WGS) entry which is preliminary data.</text>
</comment>
<dbReference type="InterPro" id="IPR007607">
    <property type="entry name" value="BacA/B"/>
</dbReference>
<dbReference type="Proteomes" id="UP000218113">
    <property type="component" value="Unassembled WGS sequence"/>
</dbReference>
<protein>
    <recommendedName>
        <fullName evidence="5">Polymer-forming cytoskeletal protein</fullName>
    </recommendedName>
</protein>
<dbReference type="PANTHER" id="PTHR35024">
    <property type="entry name" value="HYPOTHETICAL CYTOSOLIC PROTEIN"/>
    <property type="match status" value="1"/>
</dbReference>
<evidence type="ECO:0000256" key="1">
    <source>
        <dbReference type="ARBA" id="ARBA00044755"/>
    </source>
</evidence>
<dbReference type="AlphaFoldDB" id="A0A2A4T9T4"/>
<evidence type="ECO:0000256" key="2">
    <source>
        <dbReference type="SAM" id="MobiDB-lite"/>
    </source>
</evidence>
<evidence type="ECO:0000313" key="3">
    <source>
        <dbReference type="EMBL" id="PCI30298.1"/>
    </source>
</evidence>
<feature type="region of interest" description="Disordered" evidence="2">
    <location>
        <begin position="118"/>
        <end position="138"/>
    </location>
</feature>
<evidence type="ECO:0000313" key="4">
    <source>
        <dbReference type="Proteomes" id="UP000218113"/>
    </source>
</evidence>
<evidence type="ECO:0008006" key="5">
    <source>
        <dbReference type="Google" id="ProtNLM"/>
    </source>
</evidence>
<organism evidence="3 4">
    <name type="scientific">SAR324 cluster bacterium</name>
    <dbReference type="NCBI Taxonomy" id="2024889"/>
    <lineage>
        <taxon>Bacteria</taxon>
        <taxon>Deltaproteobacteria</taxon>
        <taxon>SAR324 cluster</taxon>
    </lineage>
</organism>
<gene>
    <name evidence="3" type="ORF">COB67_02150</name>
</gene>
<dbReference type="EMBL" id="NVSR01000006">
    <property type="protein sequence ID" value="PCI30298.1"/>
    <property type="molecule type" value="Genomic_DNA"/>
</dbReference>